<keyword evidence="1" id="KW-0732">Signal</keyword>
<keyword evidence="3" id="KW-1185">Reference proteome</keyword>
<gene>
    <name evidence="2" type="ORF">V3H18_08985</name>
</gene>
<comment type="caution">
    <text evidence="2">The sequence shown here is derived from an EMBL/GenBank/DDBJ whole genome shotgun (WGS) entry which is preliminary data.</text>
</comment>
<reference evidence="2 3" key="1">
    <citation type="submission" date="2024-02" db="EMBL/GenBank/DDBJ databases">
        <authorList>
            <person name="Grouzdev D."/>
        </authorList>
    </citation>
    <scope>NUCLEOTIDE SEQUENCE [LARGE SCALE GENOMIC DNA]</scope>
    <source>
        <strain evidence="2 3">9N</strain>
    </source>
</reference>
<dbReference type="RefSeq" id="WP_332081685.1">
    <property type="nucleotide sequence ID" value="NZ_JAZHYN010000021.1"/>
</dbReference>
<organism evidence="2 3">
    <name type="scientific">Methylocystis borbori</name>
    <dbReference type="NCBI Taxonomy" id="3118750"/>
    <lineage>
        <taxon>Bacteria</taxon>
        <taxon>Pseudomonadati</taxon>
        <taxon>Pseudomonadota</taxon>
        <taxon>Alphaproteobacteria</taxon>
        <taxon>Hyphomicrobiales</taxon>
        <taxon>Methylocystaceae</taxon>
        <taxon>Methylocystis</taxon>
    </lineage>
</organism>
<dbReference type="EMBL" id="JAZHYN010000021">
    <property type="protein sequence ID" value="MEF3366666.1"/>
    <property type="molecule type" value="Genomic_DNA"/>
</dbReference>
<feature type="chain" id="PRO_5045845071" description="DUF748 domain-containing protein" evidence="1">
    <location>
        <begin position="20"/>
        <end position="561"/>
    </location>
</feature>
<evidence type="ECO:0000313" key="3">
    <source>
        <dbReference type="Proteomes" id="UP001350748"/>
    </source>
</evidence>
<evidence type="ECO:0000313" key="2">
    <source>
        <dbReference type="EMBL" id="MEF3366666.1"/>
    </source>
</evidence>
<evidence type="ECO:0008006" key="4">
    <source>
        <dbReference type="Google" id="ProtNLM"/>
    </source>
</evidence>
<sequence>MREFLALCVAIFLALAARAAETPLSLDNLVFTLGGTTYRAPRVDIEGASLPRAEMARLFAGSESEIDLRFARLSARRIVIPSLTAESRSETRVARATYRGLVFENVVSGRAAVARGEGGEETAESSNGGVQRVSWGASVSKGVDLRGLMHVALSGRGGADEPLKPLVEEETVESSRFEDSAENFVVATGRLTLAGLRGRALAAPPGKLIERLEKLDPAKPENDAALTRDLLDALLSFEASAAEARDIVATGKGAPAEKPYRINITRLGATKFAGAGVGEMFLEDFSLQASDGGVLSAGRFALGGVELAPVLQGGAYPKFAHVEIKNVIADMPDAKASANSRIKFRLENASADFANFVESTPTKLSARFDKFVVDLAARGETQGTAQFLALGYRDLDLSAFAAGEWRDKSWEAALEPLSIEGADMGAARLSATLNNVSGAVFSSSPMISRAAALAVSVKSVDLMLEGGGLIERTLALEAKERKTTLDQARAEYASAAALAIAELAGGGEKAKRIAGAVSAFILKPKRLHLRLVAPKGVNALDALTKKPGDILEALEVEASAE</sequence>
<dbReference type="Proteomes" id="UP001350748">
    <property type="component" value="Unassembled WGS sequence"/>
</dbReference>
<accession>A0ABU7XGZ2</accession>
<protein>
    <recommendedName>
        <fullName evidence="4">DUF748 domain-containing protein</fullName>
    </recommendedName>
</protein>
<name>A0ABU7XGZ2_9HYPH</name>
<feature type="signal peptide" evidence="1">
    <location>
        <begin position="1"/>
        <end position="19"/>
    </location>
</feature>
<evidence type="ECO:0000256" key="1">
    <source>
        <dbReference type="SAM" id="SignalP"/>
    </source>
</evidence>
<proteinExistence type="predicted"/>